<protein>
    <recommendedName>
        <fullName evidence="3 4">Dephospho-CoA kinase</fullName>
        <ecNumber evidence="3 4">2.7.1.24</ecNumber>
    </recommendedName>
    <alternativeName>
        <fullName evidence="3">Dephosphocoenzyme A kinase</fullName>
    </alternativeName>
</protein>
<dbReference type="EC" id="2.7.1.24" evidence="3 4"/>
<evidence type="ECO:0000256" key="3">
    <source>
        <dbReference type="HAMAP-Rule" id="MF_00376"/>
    </source>
</evidence>
<dbReference type="PANTHER" id="PTHR10695:SF46">
    <property type="entry name" value="BIFUNCTIONAL COENZYME A SYNTHASE-RELATED"/>
    <property type="match status" value="1"/>
</dbReference>
<comment type="function">
    <text evidence="3">Catalyzes the phosphorylation of the 3'-hydroxyl group of dephosphocoenzyme A to form coenzyme A.</text>
</comment>
<gene>
    <name evidence="3" type="primary">coaE</name>
    <name evidence="5" type="ORF">GS597_01800</name>
</gene>
<dbReference type="RefSeq" id="WP_161823743.1">
    <property type="nucleotide sequence ID" value="NZ_WVIC01000002.1"/>
</dbReference>
<dbReference type="EMBL" id="WVIC01000002">
    <property type="protein sequence ID" value="NCJ05269.1"/>
    <property type="molecule type" value="Genomic_DNA"/>
</dbReference>
<comment type="subcellular location">
    <subcellularLocation>
        <location evidence="3">Cytoplasm</location>
    </subcellularLocation>
</comment>
<evidence type="ECO:0000256" key="4">
    <source>
        <dbReference type="NCBIfam" id="TIGR00152"/>
    </source>
</evidence>
<comment type="pathway">
    <text evidence="3">Cofactor biosynthesis; coenzyme A biosynthesis; CoA from (R)-pantothenate: step 5/5.</text>
</comment>
<dbReference type="GO" id="GO:0005524">
    <property type="term" value="F:ATP binding"/>
    <property type="evidence" value="ECO:0007669"/>
    <property type="project" value="UniProtKB-UniRule"/>
</dbReference>
<accession>A0A8K2ACE6</accession>
<organism evidence="5 6">
    <name type="scientific">Petrachloros mirabilis ULC683</name>
    <dbReference type="NCBI Taxonomy" id="2781853"/>
    <lineage>
        <taxon>Bacteria</taxon>
        <taxon>Bacillati</taxon>
        <taxon>Cyanobacteriota</taxon>
        <taxon>Cyanophyceae</taxon>
        <taxon>Synechococcales</taxon>
        <taxon>Petrachlorosaceae</taxon>
        <taxon>Petrachloros</taxon>
        <taxon>Petrachloros mirabilis</taxon>
    </lineage>
</organism>
<keyword evidence="6" id="KW-1185">Reference proteome</keyword>
<keyword evidence="2 3" id="KW-0067">ATP-binding</keyword>
<dbReference type="PANTHER" id="PTHR10695">
    <property type="entry name" value="DEPHOSPHO-COA KINASE-RELATED"/>
    <property type="match status" value="1"/>
</dbReference>
<dbReference type="PROSITE" id="PS51219">
    <property type="entry name" value="DPCK"/>
    <property type="match status" value="1"/>
</dbReference>
<evidence type="ECO:0000313" key="5">
    <source>
        <dbReference type="EMBL" id="NCJ05269.1"/>
    </source>
</evidence>
<proteinExistence type="inferred from homology"/>
<keyword evidence="3 5" id="KW-0418">Kinase</keyword>
<dbReference type="Gene3D" id="3.40.50.300">
    <property type="entry name" value="P-loop containing nucleotide triphosphate hydrolases"/>
    <property type="match status" value="1"/>
</dbReference>
<evidence type="ECO:0000256" key="2">
    <source>
        <dbReference type="ARBA" id="ARBA00022840"/>
    </source>
</evidence>
<sequence>MSRQSRIIGLTGGIATGKSMVAADLEARHQVPVLDADVLARELVQPGTMALKQICDRYGDGILQANGQLDRPQLGQIIFADAAERRWLESVIHPGVRTALCAGRQKWVQAAIPVGVMVVPLLFEAQMTDLVDEIWVVACPLAIQIERLMGRDRISLEQAQARIASQMPLATKIAQATVVLSNDGSLAALQAQIDAALSSDPRD</sequence>
<comment type="catalytic activity">
    <reaction evidence="3">
        <text>3'-dephospho-CoA + ATP = ADP + CoA + H(+)</text>
        <dbReference type="Rhea" id="RHEA:18245"/>
        <dbReference type="ChEBI" id="CHEBI:15378"/>
        <dbReference type="ChEBI" id="CHEBI:30616"/>
        <dbReference type="ChEBI" id="CHEBI:57287"/>
        <dbReference type="ChEBI" id="CHEBI:57328"/>
        <dbReference type="ChEBI" id="CHEBI:456216"/>
        <dbReference type="EC" id="2.7.1.24"/>
    </reaction>
</comment>
<feature type="binding site" evidence="3">
    <location>
        <begin position="15"/>
        <end position="20"/>
    </location>
    <ligand>
        <name>ATP</name>
        <dbReference type="ChEBI" id="CHEBI:30616"/>
    </ligand>
</feature>
<dbReference type="NCBIfam" id="TIGR00152">
    <property type="entry name" value="dephospho-CoA kinase"/>
    <property type="match status" value="1"/>
</dbReference>
<name>A0A8K2ACE6_9CYAN</name>
<comment type="similarity">
    <text evidence="3">Belongs to the CoaE family.</text>
</comment>
<keyword evidence="1 3" id="KW-0547">Nucleotide-binding</keyword>
<keyword evidence="3" id="KW-0173">Coenzyme A biosynthesis</keyword>
<dbReference type="GO" id="GO:0005737">
    <property type="term" value="C:cytoplasm"/>
    <property type="evidence" value="ECO:0007669"/>
    <property type="project" value="UniProtKB-SubCell"/>
</dbReference>
<dbReference type="HAMAP" id="MF_00376">
    <property type="entry name" value="Dephospho_CoA_kinase"/>
    <property type="match status" value="1"/>
</dbReference>
<dbReference type="GO" id="GO:0015937">
    <property type="term" value="P:coenzyme A biosynthetic process"/>
    <property type="evidence" value="ECO:0007669"/>
    <property type="project" value="UniProtKB-UniRule"/>
</dbReference>
<dbReference type="UniPathway" id="UPA00241">
    <property type="reaction ID" value="UER00356"/>
</dbReference>
<dbReference type="InterPro" id="IPR027417">
    <property type="entry name" value="P-loop_NTPase"/>
</dbReference>
<evidence type="ECO:0000313" key="6">
    <source>
        <dbReference type="Proteomes" id="UP000607397"/>
    </source>
</evidence>
<dbReference type="InterPro" id="IPR001977">
    <property type="entry name" value="Depp_CoAkinase"/>
</dbReference>
<keyword evidence="3" id="KW-0963">Cytoplasm</keyword>
<keyword evidence="3 5" id="KW-0808">Transferase</keyword>
<dbReference type="SUPFAM" id="SSF52540">
    <property type="entry name" value="P-loop containing nucleoside triphosphate hydrolases"/>
    <property type="match status" value="1"/>
</dbReference>
<dbReference type="CDD" id="cd02022">
    <property type="entry name" value="DPCK"/>
    <property type="match status" value="1"/>
</dbReference>
<dbReference type="AlphaFoldDB" id="A0A8K2ACE6"/>
<evidence type="ECO:0000256" key="1">
    <source>
        <dbReference type="ARBA" id="ARBA00022741"/>
    </source>
</evidence>
<reference evidence="5" key="1">
    <citation type="submission" date="2019-12" db="EMBL/GenBank/DDBJ databases">
        <title>High-Quality draft genome sequences of three cyanobacteria isolated from the limestone walls of the Old Cathedral of Coimbra.</title>
        <authorList>
            <person name="Tiago I."/>
            <person name="Soares F."/>
            <person name="Portugal A."/>
        </authorList>
    </citation>
    <scope>NUCLEOTIDE SEQUENCE [LARGE SCALE GENOMIC DNA]</scope>
    <source>
        <strain evidence="5">C</strain>
    </source>
</reference>
<dbReference type="Proteomes" id="UP000607397">
    <property type="component" value="Unassembled WGS sequence"/>
</dbReference>
<dbReference type="Pfam" id="PF01121">
    <property type="entry name" value="CoaE"/>
    <property type="match status" value="1"/>
</dbReference>
<dbReference type="GO" id="GO:0004140">
    <property type="term" value="F:dephospho-CoA kinase activity"/>
    <property type="evidence" value="ECO:0007669"/>
    <property type="project" value="UniProtKB-UniRule"/>
</dbReference>
<comment type="caution">
    <text evidence="5">The sequence shown here is derived from an EMBL/GenBank/DDBJ whole genome shotgun (WGS) entry which is preliminary data.</text>
</comment>